<proteinExistence type="predicted"/>
<sequence length="335" mass="39013">MSSEVKVKRGVSLYSYQEEFYTRKLDLEQCIAEVSKTGAKGIELLPEQMVKGFPKVTDEFVEKWFSWMDKYGTEPTAYDAFLDTKLFPNRLLTLDESVDMMVRDLKLANKLGFKVLRTLVSTPLEVVEKSLPYAEEYGVKIALEVHAPFTFGTPWFEERMEYILSSGTKWFGIMPDLGIFVKRMAPVMEQRYIRDGATPEIVKFVSDNYANGEDKHETLNAVKKMNYANELDIKYAEFVTHFVYTDPKILKQYIPYIFHVHGKFYEITEKYEEPSIPINEIINVLVDGGYEGYINSEYEGNRHIQDFVDVDSVEQVRRHQVLLKNILGEKKVYNR</sequence>
<dbReference type="RefSeq" id="WP_250098614.1">
    <property type="nucleotide sequence ID" value="NZ_JAKRYL010000039.1"/>
</dbReference>
<dbReference type="SUPFAM" id="SSF51658">
    <property type="entry name" value="Xylose isomerase-like"/>
    <property type="match status" value="1"/>
</dbReference>
<evidence type="ECO:0000259" key="1">
    <source>
        <dbReference type="Pfam" id="PF01261"/>
    </source>
</evidence>
<dbReference type="InterPro" id="IPR050312">
    <property type="entry name" value="IolE/XylAMocC-like"/>
</dbReference>
<keyword evidence="2" id="KW-0413">Isomerase</keyword>
<organism evidence="2 3">
    <name type="scientific">Halalkalibacter alkaliphilus</name>
    <dbReference type="NCBI Taxonomy" id="2917993"/>
    <lineage>
        <taxon>Bacteria</taxon>
        <taxon>Bacillati</taxon>
        <taxon>Bacillota</taxon>
        <taxon>Bacilli</taxon>
        <taxon>Bacillales</taxon>
        <taxon>Bacillaceae</taxon>
        <taxon>Halalkalibacter</taxon>
    </lineage>
</organism>
<dbReference type="Proteomes" id="UP001139150">
    <property type="component" value="Unassembled WGS sequence"/>
</dbReference>
<protein>
    <submittedName>
        <fullName evidence="2">Sugar phosphate isomerase/epimerase</fullName>
    </submittedName>
</protein>
<dbReference type="InterPro" id="IPR036237">
    <property type="entry name" value="Xyl_isomerase-like_sf"/>
</dbReference>
<dbReference type="InterPro" id="IPR013022">
    <property type="entry name" value="Xyl_isomerase-like_TIM-brl"/>
</dbReference>
<dbReference type="EMBL" id="JAKRYL010000039">
    <property type="protein sequence ID" value="MCL7749757.1"/>
    <property type="molecule type" value="Genomic_DNA"/>
</dbReference>
<dbReference type="AlphaFoldDB" id="A0A9X2CX01"/>
<dbReference type="Gene3D" id="3.20.20.150">
    <property type="entry name" value="Divalent-metal-dependent TIM barrel enzymes"/>
    <property type="match status" value="1"/>
</dbReference>
<evidence type="ECO:0000313" key="3">
    <source>
        <dbReference type="Proteomes" id="UP001139150"/>
    </source>
</evidence>
<gene>
    <name evidence="2" type="ORF">MF646_21820</name>
</gene>
<dbReference type="Pfam" id="PF01261">
    <property type="entry name" value="AP_endonuc_2"/>
    <property type="match status" value="1"/>
</dbReference>
<evidence type="ECO:0000313" key="2">
    <source>
        <dbReference type="EMBL" id="MCL7749757.1"/>
    </source>
</evidence>
<reference evidence="2" key="1">
    <citation type="submission" date="2022-02" db="EMBL/GenBank/DDBJ databases">
        <title>Halalkalibacter sp. nov. isolated from Lonar Lake, India.</title>
        <authorList>
            <person name="Joshi A."/>
            <person name="Thite S."/>
            <person name="Lodha T."/>
        </authorList>
    </citation>
    <scope>NUCLEOTIDE SEQUENCE</scope>
    <source>
        <strain evidence="2">MEB205</strain>
    </source>
</reference>
<dbReference type="PANTHER" id="PTHR12110:SF53">
    <property type="entry name" value="BLR5974 PROTEIN"/>
    <property type="match status" value="1"/>
</dbReference>
<dbReference type="GO" id="GO:0016853">
    <property type="term" value="F:isomerase activity"/>
    <property type="evidence" value="ECO:0007669"/>
    <property type="project" value="UniProtKB-KW"/>
</dbReference>
<keyword evidence="3" id="KW-1185">Reference proteome</keyword>
<feature type="domain" description="Xylose isomerase-like TIM barrel" evidence="1">
    <location>
        <begin position="32"/>
        <end position="301"/>
    </location>
</feature>
<name>A0A9X2CX01_9BACI</name>
<accession>A0A9X2CX01</accession>
<dbReference type="PANTHER" id="PTHR12110">
    <property type="entry name" value="HYDROXYPYRUVATE ISOMERASE"/>
    <property type="match status" value="1"/>
</dbReference>
<comment type="caution">
    <text evidence="2">The sequence shown here is derived from an EMBL/GenBank/DDBJ whole genome shotgun (WGS) entry which is preliminary data.</text>
</comment>